<dbReference type="PANTHER" id="PTHR11730">
    <property type="entry name" value="AMMONIUM TRANSPORTER"/>
    <property type="match status" value="1"/>
</dbReference>
<dbReference type="Pfam" id="PF00909">
    <property type="entry name" value="Ammonium_transp"/>
    <property type="match status" value="1"/>
</dbReference>
<dbReference type="Gene3D" id="1.10.3430.10">
    <property type="entry name" value="Ammonium transporter AmtB like domains"/>
    <property type="match status" value="1"/>
</dbReference>
<evidence type="ECO:0000256" key="3">
    <source>
        <dbReference type="ARBA" id="ARBA00022448"/>
    </source>
</evidence>
<feature type="chain" id="PRO_5029518749" description="Ammonium transporter AmtB-like domain-containing protein" evidence="9">
    <location>
        <begin position="27"/>
        <end position="526"/>
    </location>
</feature>
<protein>
    <recommendedName>
        <fullName evidence="10">Ammonium transporter AmtB-like domain-containing protein</fullName>
    </recommendedName>
</protein>
<sequence>MPRKAAALRLRLYVLAALAGHWGARSLPYPMDSESVVMPSSPMSQLRTLQMTSTNDTQLTALEEAIRELSYATDAIWVLICGTLIFFMQAGFASLEVGSVRVASVQSILLKNVLDVAVGGVFWWGTGFAIAYSLNEPEKAFFGQGLLSWPDGSVSPTSEAYSTATWFFHWAYSTTAATIVSGGVAERARIESYVIYSAIMVGGIYPLIVSWTWNPDGWLRTSFDSPYYDFAGSGIIHLTGGTGALVGALVLGPRRGRFVEGVDQTEFEPHSLPLIALGTLFLWFGWFGFNMGSTHAMHTSAQALSAGLIAVNVSLAASAGGLATFLLRYLLLRYHKYDMRAVCNGILGGLVSITAPCSNVTPGGALIVGAVAGLCYQIASWSIRLLKIDDPVDAFPIHGICGIWGVLAVPLLDFSKGMDSMSFAPNVGAGYQFGIQLLAVVVIMAFVGASSLLVFGFFRIVDFFRLDVAPTVEHCSHHSPYGGGQLDRVGGQEVAVAAAMKSNENGFSAGMSWDSRAHDFDDLSST</sequence>
<evidence type="ECO:0000256" key="2">
    <source>
        <dbReference type="ARBA" id="ARBA00005887"/>
    </source>
</evidence>
<evidence type="ECO:0000313" key="11">
    <source>
        <dbReference type="EMBL" id="KAF4653761.1"/>
    </source>
</evidence>
<feature type="transmembrane region" description="Helical" evidence="8">
    <location>
        <begin position="433"/>
        <end position="458"/>
    </location>
</feature>
<feature type="transmembrane region" description="Helical" evidence="8">
    <location>
        <begin position="75"/>
        <end position="95"/>
    </location>
</feature>
<dbReference type="GO" id="GO:0008519">
    <property type="term" value="F:ammonium channel activity"/>
    <property type="evidence" value="ECO:0007669"/>
    <property type="project" value="InterPro"/>
</dbReference>
<feature type="transmembrane region" description="Helical" evidence="8">
    <location>
        <begin position="272"/>
        <end position="289"/>
    </location>
</feature>
<dbReference type="AlphaFoldDB" id="A0A7J6L4B7"/>
<feature type="domain" description="Ammonium transporter AmtB-like" evidence="10">
    <location>
        <begin position="77"/>
        <end position="456"/>
    </location>
</feature>
<dbReference type="SUPFAM" id="SSF111352">
    <property type="entry name" value="Ammonium transporter"/>
    <property type="match status" value="1"/>
</dbReference>
<feature type="transmembrane region" description="Helical" evidence="8">
    <location>
        <begin position="233"/>
        <end position="251"/>
    </location>
</feature>
<dbReference type="InterPro" id="IPR029020">
    <property type="entry name" value="Ammonium/urea_transptr"/>
</dbReference>
<feature type="transmembrane region" description="Helical" evidence="8">
    <location>
        <begin position="193"/>
        <end position="213"/>
    </location>
</feature>
<dbReference type="Proteomes" id="UP000591131">
    <property type="component" value="Unassembled WGS sequence"/>
</dbReference>
<keyword evidence="9" id="KW-0732">Signal</keyword>
<evidence type="ECO:0000259" key="10">
    <source>
        <dbReference type="Pfam" id="PF00909"/>
    </source>
</evidence>
<dbReference type="GO" id="GO:0005886">
    <property type="term" value="C:plasma membrane"/>
    <property type="evidence" value="ECO:0007669"/>
    <property type="project" value="TreeGrafter"/>
</dbReference>
<dbReference type="InterPro" id="IPR018047">
    <property type="entry name" value="Ammonium_transpt_CS"/>
</dbReference>
<comment type="caution">
    <text evidence="11">The sequence shown here is derived from an EMBL/GenBank/DDBJ whole genome shotgun (WGS) entry which is preliminary data.</text>
</comment>
<evidence type="ECO:0000256" key="5">
    <source>
        <dbReference type="ARBA" id="ARBA00022989"/>
    </source>
</evidence>
<keyword evidence="3" id="KW-0813">Transport</keyword>
<keyword evidence="12" id="KW-1185">Reference proteome</keyword>
<feature type="transmembrane region" description="Helical" evidence="8">
    <location>
        <begin position="364"/>
        <end position="383"/>
    </location>
</feature>
<evidence type="ECO:0000256" key="7">
    <source>
        <dbReference type="ARBA" id="ARBA00023177"/>
    </source>
</evidence>
<reference evidence="11 12" key="1">
    <citation type="submission" date="2020-04" db="EMBL/GenBank/DDBJ databases">
        <title>Perkinsus chesapeaki whole genome sequence.</title>
        <authorList>
            <person name="Bogema D.R."/>
        </authorList>
    </citation>
    <scope>NUCLEOTIDE SEQUENCE [LARGE SCALE GENOMIC DNA]</scope>
    <source>
        <strain evidence="11">ATCC PRA-425</strain>
    </source>
</reference>
<evidence type="ECO:0000256" key="6">
    <source>
        <dbReference type="ARBA" id="ARBA00023136"/>
    </source>
</evidence>
<gene>
    <name evidence="11" type="ORF">FOL47_010313</name>
</gene>
<evidence type="ECO:0000256" key="4">
    <source>
        <dbReference type="ARBA" id="ARBA00022692"/>
    </source>
</evidence>
<comment type="similarity">
    <text evidence="2">Belongs to the ammonia transporter channel (TC 1.A.11.2) family.</text>
</comment>
<evidence type="ECO:0000313" key="12">
    <source>
        <dbReference type="Proteomes" id="UP000591131"/>
    </source>
</evidence>
<dbReference type="PROSITE" id="PS01219">
    <property type="entry name" value="AMMONIUM_TRANSP"/>
    <property type="match status" value="1"/>
</dbReference>
<feature type="transmembrane region" description="Helical" evidence="8">
    <location>
        <begin position="166"/>
        <end position="186"/>
    </location>
</feature>
<feature type="transmembrane region" description="Helical" evidence="8">
    <location>
        <begin position="395"/>
        <end position="413"/>
    </location>
</feature>
<organism evidence="11 12">
    <name type="scientific">Perkinsus chesapeaki</name>
    <name type="common">Clam parasite</name>
    <name type="synonym">Perkinsus andrewsi</name>
    <dbReference type="NCBI Taxonomy" id="330153"/>
    <lineage>
        <taxon>Eukaryota</taxon>
        <taxon>Sar</taxon>
        <taxon>Alveolata</taxon>
        <taxon>Perkinsozoa</taxon>
        <taxon>Perkinsea</taxon>
        <taxon>Perkinsida</taxon>
        <taxon>Perkinsidae</taxon>
        <taxon>Perkinsus</taxon>
    </lineage>
</organism>
<accession>A0A7J6L4B7</accession>
<dbReference type="GO" id="GO:0097272">
    <property type="term" value="P:ammonium homeostasis"/>
    <property type="evidence" value="ECO:0007669"/>
    <property type="project" value="TreeGrafter"/>
</dbReference>
<keyword evidence="7" id="KW-0924">Ammonia transport</keyword>
<comment type="subcellular location">
    <subcellularLocation>
        <location evidence="1">Membrane</location>
        <topology evidence="1">Multi-pass membrane protein</topology>
    </subcellularLocation>
</comment>
<proteinExistence type="inferred from homology"/>
<feature type="transmembrane region" description="Helical" evidence="8">
    <location>
        <begin position="116"/>
        <end position="134"/>
    </location>
</feature>
<evidence type="ECO:0000256" key="1">
    <source>
        <dbReference type="ARBA" id="ARBA00004141"/>
    </source>
</evidence>
<evidence type="ECO:0000256" key="9">
    <source>
        <dbReference type="SAM" id="SignalP"/>
    </source>
</evidence>
<keyword evidence="4 8" id="KW-0812">Transmembrane</keyword>
<keyword evidence="5 8" id="KW-1133">Transmembrane helix</keyword>
<feature type="transmembrane region" description="Helical" evidence="8">
    <location>
        <begin position="309"/>
        <end position="329"/>
    </location>
</feature>
<dbReference type="PANTHER" id="PTHR11730:SF6">
    <property type="entry name" value="AMMONIUM TRANSPORTER"/>
    <property type="match status" value="1"/>
</dbReference>
<name>A0A7J6L4B7_PERCH</name>
<dbReference type="InterPro" id="IPR024041">
    <property type="entry name" value="NH4_transpt_AmtB-like_dom"/>
</dbReference>
<dbReference type="EMBL" id="JAAPAO010000790">
    <property type="protein sequence ID" value="KAF4653761.1"/>
    <property type="molecule type" value="Genomic_DNA"/>
</dbReference>
<keyword evidence="6 8" id="KW-0472">Membrane</keyword>
<dbReference type="OrthoDB" id="411443at2759"/>
<feature type="signal peptide" evidence="9">
    <location>
        <begin position="1"/>
        <end position="26"/>
    </location>
</feature>
<evidence type="ECO:0000256" key="8">
    <source>
        <dbReference type="SAM" id="Phobius"/>
    </source>
</evidence>